<evidence type="ECO:0000313" key="16">
    <source>
        <dbReference type="Proteomes" id="UP000653305"/>
    </source>
</evidence>
<keyword evidence="16" id="KW-1185">Reference proteome</keyword>
<dbReference type="SUPFAM" id="SSF46785">
    <property type="entry name" value="Winged helix' DNA-binding domain"/>
    <property type="match status" value="1"/>
</dbReference>
<keyword evidence="7" id="KW-0010">Activator</keyword>
<dbReference type="InterPro" id="IPR036390">
    <property type="entry name" value="WH_DNA-bd_sf"/>
</dbReference>
<evidence type="ECO:0000259" key="14">
    <source>
        <dbReference type="PROSITE" id="PS00434"/>
    </source>
</evidence>
<feature type="region of interest" description="Disordered" evidence="13">
    <location>
        <begin position="138"/>
        <end position="162"/>
    </location>
</feature>
<comment type="function">
    <text evidence="10">DNA-binding protein that specifically binds heat shock promoter elements (HSE) and activates transcription.</text>
</comment>
<evidence type="ECO:0000256" key="5">
    <source>
        <dbReference type="ARBA" id="ARBA00023016"/>
    </source>
</evidence>
<feature type="compositionally biased region" description="Pro residues" evidence="13">
    <location>
        <begin position="1"/>
        <end position="12"/>
    </location>
</feature>
<evidence type="ECO:0000256" key="8">
    <source>
        <dbReference type="ARBA" id="ARBA00023163"/>
    </source>
</evidence>
<comment type="similarity">
    <text evidence="2 12">Belongs to the HSF family.</text>
</comment>
<evidence type="ECO:0000256" key="4">
    <source>
        <dbReference type="ARBA" id="ARBA00023015"/>
    </source>
</evidence>
<gene>
    <name evidence="15" type="ORF">PHJA_000956400</name>
</gene>
<name>A0A830BL07_9LAMI</name>
<keyword evidence="4" id="KW-0805">Transcription regulation</keyword>
<dbReference type="PRINTS" id="PR00056">
    <property type="entry name" value="HSFDOMAIN"/>
</dbReference>
<feature type="compositionally biased region" description="Low complexity" evidence="13">
    <location>
        <begin position="145"/>
        <end position="158"/>
    </location>
</feature>
<dbReference type="OrthoDB" id="60033at2759"/>
<dbReference type="Gene3D" id="1.10.10.10">
    <property type="entry name" value="Winged helix-like DNA-binding domain superfamily/Winged helix DNA-binding domain"/>
    <property type="match status" value="1"/>
</dbReference>
<evidence type="ECO:0000256" key="11">
    <source>
        <dbReference type="ARBA" id="ARBA00081483"/>
    </source>
</evidence>
<keyword evidence="8" id="KW-0804">Transcription</keyword>
<accession>A0A830BL07</accession>
<sequence length="408" mass="45785">MASPFPEPPPFSPFLSFDSFEPQSESNPGGESLLGVPQPLETLYETPIPPFLCKTYDLVDDPSLDAIISWGENGDSFVVWDPVEFARCILPRNFKHNNFSSFVRQLNTYGFRKIDTDKWEFANEGFKRGHKHLLKNIQRRKTHHSQQIGSSSGPSQDSNKAALETEIERLRKERSSMMQEVVDLQHQQRGTAQHIGLINEKLQTAEKRQKQMVQFLGKIFQNPTFLARLQQKKEQKSITSPRTMRKFVKHQPHAMGPYPLLEMGDNPVLGTENAPFQLEGIPATTHGFLGNPEQDPARGTLDPLCKGKGVVGPQTQFAPDYFISFPDDLGKEKSFPESKMSYSESTAVEENIWSMGFESGTGMSGSSNELLGNVSDYSLQELGDIWDIGSMHPTGSSGIEKWPDEETS</sequence>
<keyword evidence="5" id="KW-0346">Stress response</keyword>
<feature type="region of interest" description="Disordered" evidence="13">
    <location>
        <begin position="1"/>
        <end position="36"/>
    </location>
</feature>
<dbReference type="GO" id="GO:0005634">
    <property type="term" value="C:nucleus"/>
    <property type="evidence" value="ECO:0007669"/>
    <property type="project" value="UniProtKB-SubCell"/>
</dbReference>
<evidence type="ECO:0000313" key="15">
    <source>
        <dbReference type="EMBL" id="GFP88127.1"/>
    </source>
</evidence>
<evidence type="ECO:0000256" key="2">
    <source>
        <dbReference type="ARBA" id="ARBA00006403"/>
    </source>
</evidence>
<evidence type="ECO:0000256" key="10">
    <source>
        <dbReference type="ARBA" id="ARBA00055747"/>
    </source>
</evidence>
<dbReference type="SMART" id="SM00415">
    <property type="entry name" value="HSF"/>
    <property type="match status" value="1"/>
</dbReference>
<evidence type="ECO:0000256" key="1">
    <source>
        <dbReference type="ARBA" id="ARBA00004123"/>
    </source>
</evidence>
<dbReference type="PANTHER" id="PTHR10015:SF337">
    <property type="entry name" value="HEAT STRESS TRANSCRIPTION FACTOR A-3"/>
    <property type="match status" value="1"/>
</dbReference>
<evidence type="ECO:0000256" key="7">
    <source>
        <dbReference type="ARBA" id="ARBA00023159"/>
    </source>
</evidence>
<feature type="compositionally biased region" description="Low complexity" evidence="13">
    <location>
        <begin position="13"/>
        <end position="22"/>
    </location>
</feature>
<dbReference type="PANTHER" id="PTHR10015">
    <property type="entry name" value="HEAT SHOCK TRANSCRIPTION FACTOR"/>
    <property type="match status" value="1"/>
</dbReference>
<dbReference type="GO" id="GO:0006357">
    <property type="term" value="P:regulation of transcription by RNA polymerase II"/>
    <property type="evidence" value="ECO:0007669"/>
    <property type="project" value="TreeGrafter"/>
</dbReference>
<evidence type="ECO:0000256" key="3">
    <source>
        <dbReference type="ARBA" id="ARBA00022553"/>
    </source>
</evidence>
<dbReference type="Proteomes" id="UP000653305">
    <property type="component" value="Unassembled WGS sequence"/>
</dbReference>
<protein>
    <recommendedName>
        <fullName evidence="11">Heat stress transcription factor</fullName>
    </recommendedName>
</protein>
<keyword evidence="3" id="KW-0597">Phosphoprotein</keyword>
<keyword evidence="9" id="KW-0539">Nucleus</keyword>
<evidence type="ECO:0000256" key="6">
    <source>
        <dbReference type="ARBA" id="ARBA00023125"/>
    </source>
</evidence>
<comment type="caution">
    <text evidence="15">The sequence shown here is derived from an EMBL/GenBank/DDBJ whole genome shotgun (WGS) entry which is preliminary data.</text>
</comment>
<proteinExistence type="inferred from homology"/>
<dbReference type="AlphaFoldDB" id="A0A830BL07"/>
<reference evidence="15" key="1">
    <citation type="submission" date="2020-07" db="EMBL/GenBank/DDBJ databases">
        <title>Ethylene signaling mediates host invasion by parasitic plants.</title>
        <authorList>
            <person name="Yoshida S."/>
        </authorList>
    </citation>
    <scope>NUCLEOTIDE SEQUENCE</scope>
    <source>
        <strain evidence="15">Okayama</strain>
    </source>
</reference>
<dbReference type="GO" id="GO:0034605">
    <property type="term" value="P:cellular response to heat"/>
    <property type="evidence" value="ECO:0007669"/>
    <property type="project" value="TreeGrafter"/>
</dbReference>
<dbReference type="PROSITE" id="PS00434">
    <property type="entry name" value="HSF_DOMAIN"/>
    <property type="match status" value="1"/>
</dbReference>
<dbReference type="InterPro" id="IPR000232">
    <property type="entry name" value="HSF_DNA-bd"/>
</dbReference>
<dbReference type="GO" id="GO:0000978">
    <property type="term" value="F:RNA polymerase II cis-regulatory region sequence-specific DNA binding"/>
    <property type="evidence" value="ECO:0007669"/>
    <property type="project" value="TreeGrafter"/>
</dbReference>
<evidence type="ECO:0000256" key="13">
    <source>
        <dbReference type="SAM" id="MobiDB-lite"/>
    </source>
</evidence>
<dbReference type="InterPro" id="IPR036388">
    <property type="entry name" value="WH-like_DNA-bd_sf"/>
</dbReference>
<dbReference type="EMBL" id="BMAC01000162">
    <property type="protein sequence ID" value="GFP88127.1"/>
    <property type="molecule type" value="Genomic_DNA"/>
</dbReference>
<dbReference type="GO" id="GO:0003700">
    <property type="term" value="F:DNA-binding transcription factor activity"/>
    <property type="evidence" value="ECO:0007669"/>
    <property type="project" value="InterPro"/>
</dbReference>
<evidence type="ECO:0000256" key="12">
    <source>
        <dbReference type="RuleBase" id="RU004020"/>
    </source>
</evidence>
<keyword evidence="6" id="KW-0238">DNA-binding</keyword>
<evidence type="ECO:0000256" key="9">
    <source>
        <dbReference type="ARBA" id="ARBA00023242"/>
    </source>
</evidence>
<organism evidence="15 16">
    <name type="scientific">Phtheirospermum japonicum</name>
    <dbReference type="NCBI Taxonomy" id="374723"/>
    <lineage>
        <taxon>Eukaryota</taxon>
        <taxon>Viridiplantae</taxon>
        <taxon>Streptophyta</taxon>
        <taxon>Embryophyta</taxon>
        <taxon>Tracheophyta</taxon>
        <taxon>Spermatophyta</taxon>
        <taxon>Magnoliopsida</taxon>
        <taxon>eudicotyledons</taxon>
        <taxon>Gunneridae</taxon>
        <taxon>Pentapetalae</taxon>
        <taxon>asterids</taxon>
        <taxon>lamiids</taxon>
        <taxon>Lamiales</taxon>
        <taxon>Orobanchaceae</taxon>
        <taxon>Orobanchaceae incertae sedis</taxon>
        <taxon>Phtheirospermum</taxon>
    </lineage>
</organism>
<feature type="domain" description="HSF-type DNA-binding" evidence="14">
    <location>
        <begin position="90"/>
        <end position="114"/>
    </location>
</feature>
<dbReference type="Pfam" id="PF00447">
    <property type="entry name" value="HSF_DNA-bind"/>
    <property type="match status" value="1"/>
</dbReference>
<dbReference type="FunFam" id="1.10.10.10:FF:000057">
    <property type="entry name" value="Heat shock transcription factor 1"/>
    <property type="match status" value="1"/>
</dbReference>
<comment type="subcellular location">
    <subcellularLocation>
        <location evidence="1">Nucleus</location>
    </subcellularLocation>
</comment>